<dbReference type="Proteomes" id="UP000290289">
    <property type="component" value="Chromosome 6"/>
</dbReference>
<comment type="caution">
    <text evidence="1">The sequence shown here is derived from an EMBL/GenBank/DDBJ whole genome shotgun (WGS) entry which is preliminary data.</text>
</comment>
<accession>A0A498JJ65</accession>
<name>A0A498JJ65_MALDO</name>
<dbReference type="EMBL" id="RDQH01000332">
    <property type="protein sequence ID" value="RXH95738.1"/>
    <property type="molecule type" value="Genomic_DNA"/>
</dbReference>
<protein>
    <submittedName>
        <fullName evidence="1">Uncharacterized protein</fullName>
    </submittedName>
</protein>
<reference evidence="1 2" key="1">
    <citation type="submission" date="2018-10" db="EMBL/GenBank/DDBJ databases">
        <title>A high-quality apple genome assembly.</title>
        <authorList>
            <person name="Hu J."/>
        </authorList>
    </citation>
    <scope>NUCLEOTIDE SEQUENCE [LARGE SCALE GENOMIC DNA]</scope>
    <source>
        <strain evidence="2">cv. HFTH1</strain>
        <tissue evidence="1">Young leaf</tissue>
    </source>
</reference>
<dbReference type="AlphaFoldDB" id="A0A498JJ65"/>
<organism evidence="1 2">
    <name type="scientific">Malus domestica</name>
    <name type="common">Apple</name>
    <name type="synonym">Pyrus malus</name>
    <dbReference type="NCBI Taxonomy" id="3750"/>
    <lineage>
        <taxon>Eukaryota</taxon>
        <taxon>Viridiplantae</taxon>
        <taxon>Streptophyta</taxon>
        <taxon>Embryophyta</taxon>
        <taxon>Tracheophyta</taxon>
        <taxon>Spermatophyta</taxon>
        <taxon>Magnoliopsida</taxon>
        <taxon>eudicotyledons</taxon>
        <taxon>Gunneridae</taxon>
        <taxon>Pentapetalae</taxon>
        <taxon>rosids</taxon>
        <taxon>fabids</taxon>
        <taxon>Rosales</taxon>
        <taxon>Rosaceae</taxon>
        <taxon>Amygdaloideae</taxon>
        <taxon>Maleae</taxon>
        <taxon>Malus</taxon>
    </lineage>
</organism>
<keyword evidence="2" id="KW-1185">Reference proteome</keyword>
<sequence>MDSSQPMDLKISHNWCGSNGSLPEPLVQQYGGSAAHNTAKITEELICWRFEEDRVSESQVNQVLNDELSQIIEVYLPS</sequence>
<evidence type="ECO:0000313" key="1">
    <source>
        <dbReference type="EMBL" id="RXH95738.1"/>
    </source>
</evidence>
<gene>
    <name evidence="1" type="ORF">DVH24_008238</name>
</gene>
<proteinExistence type="predicted"/>
<evidence type="ECO:0000313" key="2">
    <source>
        <dbReference type="Proteomes" id="UP000290289"/>
    </source>
</evidence>